<evidence type="ECO:0000256" key="2">
    <source>
        <dbReference type="SAM" id="SignalP"/>
    </source>
</evidence>
<keyword evidence="2" id="KW-0732">Signal</keyword>
<evidence type="ECO:0008006" key="5">
    <source>
        <dbReference type="Google" id="ProtNLM"/>
    </source>
</evidence>
<keyword evidence="1" id="KW-0694">RNA-binding</keyword>
<organism evidence="3 4">
    <name type="scientific">Paraburkholderia piptadeniae</name>
    <dbReference type="NCBI Taxonomy" id="1701573"/>
    <lineage>
        <taxon>Bacteria</taxon>
        <taxon>Pseudomonadati</taxon>
        <taxon>Pseudomonadota</taxon>
        <taxon>Betaproteobacteria</taxon>
        <taxon>Burkholderiales</taxon>
        <taxon>Burkholderiaceae</taxon>
        <taxon>Paraburkholderia</taxon>
    </lineage>
</organism>
<evidence type="ECO:0000256" key="1">
    <source>
        <dbReference type="PROSITE-ProRule" id="PRU00182"/>
    </source>
</evidence>
<evidence type="ECO:0000313" key="3">
    <source>
        <dbReference type="EMBL" id="SIT50233.1"/>
    </source>
</evidence>
<dbReference type="SUPFAM" id="SSF55174">
    <property type="entry name" value="Alpha-L RNA-binding motif"/>
    <property type="match status" value="1"/>
</dbReference>
<feature type="chain" id="PRO_5012230380" description="RNA-binding S4 domain-containing protein" evidence="2">
    <location>
        <begin position="20"/>
        <end position="103"/>
    </location>
</feature>
<dbReference type="Gene3D" id="3.10.290.10">
    <property type="entry name" value="RNA-binding S4 domain"/>
    <property type="match status" value="1"/>
</dbReference>
<name>A0A1N7SS44_9BURK</name>
<dbReference type="InterPro" id="IPR036986">
    <property type="entry name" value="S4_RNA-bd_sf"/>
</dbReference>
<sequence length="103" mass="11079">MRSAFFTCFFHALFSRAFFHDFADAPSIATDMPNLDFTLTGDYVELHNLLKITGLADSGGSAKVIVASGAVTVDGQVETRKTCKIRAGQVVLLGDTRIAVHEG</sequence>
<dbReference type="EMBL" id="CYGY02000076">
    <property type="protein sequence ID" value="SIT50233.1"/>
    <property type="molecule type" value="Genomic_DNA"/>
</dbReference>
<evidence type="ECO:0000313" key="4">
    <source>
        <dbReference type="Proteomes" id="UP000195569"/>
    </source>
</evidence>
<proteinExistence type="predicted"/>
<dbReference type="PROSITE" id="PS50889">
    <property type="entry name" value="S4"/>
    <property type="match status" value="1"/>
</dbReference>
<gene>
    <name evidence="3" type="ORF">BN2476_760003</name>
</gene>
<dbReference type="Proteomes" id="UP000195569">
    <property type="component" value="Unassembled WGS sequence"/>
</dbReference>
<keyword evidence="4" id="KW-1185">Reference proteome</keyword>
<feature type="signal peptide" evidence="2">
    <location>
        <begin position="1"/>
        <end position="19"/>
    </location>
</feature>
<reference evidence="3" key="1">
    <citation type="submission" date="2016-12" db="EMBL/GenBank/DDBJ databases">
        <authorList>
            <person name="Moulin L."/>
        </authorList>
    </citation>
    <scope>NUCLEOTIDE SEQUENCE [LARGE SCALE GENOMIC DNA]</scope>
    <source>
        <strain evidence="3">STM 7183</strain>
    </source>
</reference>
<protein>
    <recommendedName>
        <fullName evidence="5">RNA-binding S4 domain-containing protein</fullName>
    </recommendedName>
</protein>
<dbReference type="Pfam" id="PF13275">
    <property type="entry name" value="S4_2"/>
    <property type="match status" value="1"/>
</dbReference>
<dbReference type="CDD" id="cd00165">
    <property type="entry name" value="S4"/>
    <property type="match status" value="1"/>
</dbReference>
<dbReference type="AlphaFoldDB" id="A0A1N7SS44"/>
<comment type="caution">
    <text evidence="3">The sequence shown here is derived from an EMBL/GenBank/DDBJ whole genome shotgun (WGS) entry which is preliminary data.</text>
</comment>
<dbReference type="GO" id="GO:0003723">
    <property type="term" value="F:RNA binding"/>
    <property type="evidence" value="ECO:0007669"/>
    <property type="project" value="UniProtKB-KW"/>
</dbReference>
<accession>A0A1N7SS44</accession>